<reference evidence="2 3" key="1">
    <citation type="journal article" date="2021" name="BMC Biol.">
        <title>Horizontally acquired antibacterial genes associated with adaptive radiation of ladybird beetles.</title>
        <authorList>
            <person name="Li H.S."/>
            <person name="Tang X.F."/>
            <person name="Huang Y.H."/>
            <person name="Xu Z.Y."/>
            <person name="Chen M.L."/>
            <person name="Du X.Y."/>
            <person name="Qiu B.Y."/>
            <person name="Chen P.T."/>
            <person name="Zhang W."/>
            <person name="Slipinski A."/>
            <person name="Escalona H.E."/>
            <person name="Waterhouse R.M."/>
            <person name="Zwick A."/>
            <person name="Pang H."/>
        </authorList>
    </citation>
    <scope>NUCLEOTIDE SEQUENCE [LARGE SCALE GENOMIC DNA]</scope>
    <source>
        <strain evidence="2">SYSU2018</strain>
    </source>
</reference>
<sequence>MKNLKKREARIEALETKFENVREEVLGLTSDDMKCEEYISEILERQRRASNIMIADVKEATADKGIERKDEDTKGVKELLKDFSVDMSNIKVFRVGKQA</sequence>
<dbReference type="AlphaFoldDB" id="A0ABD2MZS1"/>
<dbReference type="Proteomes" id="UP001516400">
    <property type="component" value="Unassembled WGS sequence"/>
</dbReference>
<accession>A0ABD2MZS1</accession>
<feature type="coiled-coil region" evidence="1">
    <location>
        <begin position="4"/>
        <end position="31"/>
    </location>
</feature>
<protein>
    <submittedName>
        <fullName evidence="2">Uncharacterized protein</fullName>
    </submittedName>
</protein>
<dbReference type="EMBL" id="JABFTP020000042">
    <property type="protein sequence ID" value="KAL3271662.1"/>
    <property type="molecule type" value="Genomic_DNA"/>
</dbReference>
<evidence type="ECO:0000313" key="2">
    <source>
        <dbReference type="EMBL" id="KAL3271662.1"/>
    </source>
</evidence>
<keyword evidence="1" id="KW-0175">Coiled coil</keyword>
<evidence type="ECO:0000256" key="1">
    <source>
        <dbReference type="SAM" id="Coils"/>
    </source>
</evidence>
<proteinExistence type="predicted"/>
<keyword evidence="3" id="KW-1185">Reference proteome</keyword>
<organism evidence="2 3">
    <name type="scientific">Cryptolaemus montrouzieri</name>
    <dbReference type="NCBI Taxonomy" id="559131"/>
    <lineage>
        <taxon>Eukaryota</taxon>
        <taxon>Metazoa</taxon>
        <taxon>Ecdysozoa</taxon>
        <taxon>Arthropoda</taxon>
        <taxon>Hexapoda</taxon>
        <taxon>Insecta</taxon>
        <taxon>Pterygota</taxon>
        <taxon>Neoptera</taxon>
        <taxon>Endopterygota</taxon>
        <taxon>Coleoptera</taxon>
        <taxon>Polyphaga</taxon>
        <taxon>Cucujiformia</taxon>
        <taxon>Coccinelloidea</taxon>
        <taxon>Coccinellidae</taxon>
        <taxon>Scymninae</taxon>
        <taxon>Scymnini</taxon>
        <taxon>Cryptolaemus</taxon>
    </lineage>
</organism>
<name>A0ABD2MZS1_9CUCU</name>
<evidence type="ECO:0000313" key="3">
    <source>
        <dbReference type="Proteomes" id="UP001516400"/>
    </source>
</evidence>
<comment type="caution">
    <text evidence="2">The sequence shown here is derived from an EMBL/GenBank/DDBJ whole genome shotgun (WGS) entry which is preliminary data.</text>
</comment>
<gene>
    <name evidence="2" type="ORF">HHI36_022136</name>
</gene>